<dbReference type="AlphaFoldDB" id="A0A844APJ5"/>
<dbReference type="Pfam" id="PF11927">
    <property type="entry name" value="HODM_asu-like"/>
    <property type="match status" value="1"/>
</dbReference>
<accession>A0A844APJ5</accession>
<comment type="caution">
    <text evidence="1">The sequence shown here is derived from an EMBL/GenBank/DDBJ whole genome shotgun (WGS) entry which is preliminary data.</text>
</comment>
<protein>
    <submittedName>
        <fullName evidence="1">DUF3445 domain-containing protein</fullName>
    </submittedName>
</protein>
<keyword evidence="2" id="KW-1185">Reference proteome</keyword>
<dbReference type="OrthoDB" id="5242510at2"/>
<sequence length="270" mass="29474">MPAAMNFDFNLITVPFRMQPGLRRIDADAMQLTPLDASGQLYSEKRAVVEAGVSRQLVPGFDPQPALRAIAALGHSDADPALAFEEDFAVLDGTTGTLPFLCVCVPSHWAPEDKLGLDFAALHAPVADNALLVAASKQLVALATNGDCWERHVWTINPSPRYDQHPRRHTRTPWPAAGNFTAFARGSWLRAERQCFFPVGQGTKQAVFSIRVMLQPLAEAVNTPERAQRLHDSLASMTPAVLDYKGLTAAKEPLLRWLSECAARAAPQAQ</sequence>
<gene>
    <name evidence="1" type="ORF">GHT07_01795</name>
</gene>
<dbReference type="InterPro" id="IPR021848">
    <property type="entry name" value="HODM_asu-like"/>
</dbReference>
<evidence type="ECO:0000313" key="1">
    <source>
        <dbReference type="EMBL" id="MRD45995.1"/>
    </source>
</evidence>
<dbReference type="EMBL" id="WJBU01000001">
    <property type="protein sequence ID" value="MRD45995.1"/>
    <property type="molecule type" value="Genomic_DNA"/>
</dbReference>
<evidence type="ECO:0000313" key="2">
    <source>
        <dbReference type="Proteomes" id="UP000487350"/>
    </source>
</evidence>
<organism evidence="1 2">
    <name type="scientific">Caenimonas koreensis DSM 17982</name>
    <dbReference type="NCBI Taxonomy" id="1121255"/>
    <lineage>
        <taxon>Bacteria</taxon>
        <taxon>Pseudomonadati</taxon>
        <taxon>Pseudomonadota</taxon>
        <taxon>Betaproteobacteria</taxon>
        <taxon>Burkholderiales</taxon>
        <taxon>Comamonadaceae</taxon>
        <taxon>Caenimonas</taxon>
    </lineage>
</organism>
<proteinExistence type="predicted"/>
<dbReference type="Proteomes" id="UP000487350">
    <property type="component" value="Unassembled WGS sequence"/>
</dbReference>
<reference evidence="1 2" key="1">
    <citation type="submission" date="2019-11" db="EMBL/GenBank/DDBJ databases">
        <title>Caenimonas koreensis gen. nov., sp. nov., isolated from activated sludge.</title>
        <authorList>
            <person name="Seung H.R."/>
        </authorList>
    </citation>
    <scope>NUCLEOTIDE SEQUENCE [LARGE SCALE GENOMIC DNA]</scope>
    <source>
        <strain evidence="1 2">EMB320</strain>
    </source>
</reference>
<dbReference type="RefSeq" id="WP_153583321.1">
    <property type="nucleotide sequence ID" value="NZ_WJBU01000001.1"/>
</dbReference>
<name>A0A844APJ5_9BURK</name>